<gene>
    <name evidence="2" type="ORF">COCCU_09755</name>
</gene>
<feature type="region of interest" description="Disordered" evidence="1">
    <location>
        <begin position="72"/>
        <end position="91"/>
    </location>
</feature>
<accession>A0A6B8W9D8</accession>
<keyword evidence="3" id="KW-1185">Reference proteome</keyword>
<organism evidence="2 3">
    <name type="scientific">Corynebacterium occultum</name>
    <dbReference type="NCBI Taxonomy" id="2675219"/>
    <lineage>
        <taxon>Bacteria</taxon>
        <taxon>Bacillati</taxon>
        <taxon>Actinomycetota</taxon>
        <taxon>Actinomycetes</taxon>
        <taxon>Mycobacteriales</taxon>
        <taxon>Corynebacteriaceae</taxon>
        <taxon>Corynebacterium</taxon>
    </lineage>
</organism>
<dbReference type="Proteomes" id="UP000424462">
    <property type="component" value="Chromosome"/>
</dbReference>
<evidence type="ECO:0000256" key="1">
    <source>
        <dbReference type="SAM" id="MobiDB-lite"/>
    </source>
</evidence>
<feature type="region of interest" description="Disordered" evidence="1">
    <location>
        <begin position="1"/>
        <end position="53"/>
    </location>
</feature>
<name>A0A6B8W9D8_9CORY</name>
<dbReference type="KEGG" id="cok:COCCU_09755"/>
<evidence type="ECO:0000313" key="2">
    <source>
        <dbReference type="EMBL" id="QGU07875.1"/>
    </source>
</evidence>
<feature type="region of interest" description="Disordered" evidence="1">
    <location>
        <begin position="96"/>
        <end position="119"/>
    </location>
</feature>
<dbReference type="EMBL" id="CP046455">
    <property type="protein sequence ID" value="QGU07875.1"/>
    <property type="molecule type" value="Genomic_DNA"/>
</dbReference>
<feature type="compositionally biased region" description="Polar residues" evidence="1">
    <location>
        <begin position="1"/>
        <end position="11"/>
    </location>
</feature>
<dbReference type="AlphaFoldDB" id="A0A6B8W9D8"/>
<feature type="compositionally biased region" description="Basic and acidic residues" evidence="1">
    <location>
        <begin position="104"/>
        <end position="119"/>
    </location>
</feature>
<evidence type="ECO:0000313" key="3">
    <source>
        <dbReference type="Proteomes" id="UP000424462"/>
    </source>
</evidence>
<sequence>MGNLSRKSTAAHSKRGCFGDRHQDLSGPAPSYNQCPQEQGRDCAPSPPTDQFRRAESGYTFAQSAAYASTPPTFQGSLVELTPPRDPLSDRRIRLSTNLSRSALHREPSRNERRDRGMERTYRRNTPTVYPAASVLVRHRLHSSWVPALSVHATEFCWSADYLSRPCAISGHGHDGVWRVLPGSSRIGLSLRS</sequence>
<protein>
    <submittedName>
        <fullName evidence="2">Uncharacterized protein</fullName>
    </submittedName>
</protein>
<reference evidence="2 3" key="1">
    <citation type="submission" date="2019-11" db="EMBL/GenBank/DDBJ databases">
        <title>Complete genome sequence of Corynebacterium kalinowskii 1959, a novel Corynebacterium species isolated from soil of a small paddock in Vilsendorf, Germany.</title>
        <authorList>
            <person name="Schaffert L."/>
            <person name="Ruwe M."/>
            <person name="Milse J."/>
            <person name="Hanuschka K."/>
            <person name="Ortseifen V."/>
            <person name="Droste J."/>
            <person name="Brandt D."/>
            <person name="Schlueter L."/>
            <person name="Kutter Y."/>
            <person name="Vinke S."/>
            <person name="Viehoefer P."/>
            <person name="Jacob L."/>
            <person name="Luebke N.-C."/>
            <person name="Schulte-Berndt E."/>
            <person name="Hain C."/>
            <person name="Linder M."/>
            <person name="Schmidt P."/>
            <person name="Wollenschlaeger L."/>
            <person name="Luttermann T."/>
            <person name="Thieme E."/>
            <person name="Hassa J."/>
            <person name="Haak M."/>
            <person name="Wittchen M."/>
            <person name="Mentz A."/>
            <person name="Persicke M."/>
            <person name="Busche T."/>
            <person name="Ruckert C."/>
        </authorList>
    </citation>
    <scope>NUCLEOTIDE SEQUENCE [LARGE SCALE GENOMIC DNA]</scope>
    <source>
        <strain evidence="2 3">2039</strain>
    </source>
</reference>
<proteinExistence type="predicted"/>